<gene>
    <name evidence="2" type="ORF">ACFQO6_03085</name>
</gene>
<evidence type="ECO:0008006" key="4">
    <source>
        <dbReference type="Google" id="ProtNLM"/>
    </source>
</evidence>
<dbReference type="Proteomes" id="UP001596524">
    <property type="component" value="Unassembled WGS sequence"/>
</dbReference>
<proteinExistence type="predicted"/>
<comment type="caution">
    <text evidence="2">The sequence shown here is derived from an EMBL/GenBank/DDBJ whole genome shotgun (WGS) entry which is preliminary data.</text>
</comment>
<dbReference type="RefSeq" id="WP_255892718.1">
    <property type="nucleotide sequence ID" value="NZ_JAFMZM010000007.1"/>
</dbReference>
<keyword evidence="3" id="KW-1185">Reference proteome</keyword>
<evidence type="ECO:0000313" key="2">
    <source>
        <dbReference type="EMBL" id="MFC7359241.1"/>
    </source>
</evidence>
<organism evidence="2 3">
    <name type="scientific">Nocardioides astragali</name>
    <dbReference type="NCBI Taxonomy" id="1776736"/>
    <lineage>
        <taxon>Bacteria</taxon>
        <taxon>Bacillati</taxon>
        <taxon>Actinomycetota</taxon>
        <taxon>Actinomycetes</taxon>
        <taxon>Propionibacteriales</taxon>
        <taxon>Nocardioidaceae</taxon>
        <taxon>Nocardioides</taxon>
    </lineage>
</organism>
<evidence type="ECO:0000256" key="1">
    <source>
        <dbReference type="SAM" id="Phobius"/>
    </source>
</evidence>
<protein>
    <recommendedName>
        <fullName evidence="4">DUF485 domain-containing protein</fullName>
    </recommendedName>
</protein>
<keyword evidence="1" id="KW-0812">Transmembrane</keyword>
<reference evidence="3" key="1">
    <citation type="journal article" date="2019" name="Int. J. Syst. Evol. Microbiol.">
        <title>The Global Catalogue of Microorganisms (GCM) 10K type strain sequencing project: providing services to taxonomists for standard genome sequencing and annotation.</title>
        <authorList>
            <consortium name="The Broad Institute Genomics Platform"/>
            <consortium name="The Broad Institute Genome Sequencing Center for Infectious Disease"/>
            <person name="Wu L."/>
            <person name="Ma J."/>
        </authorList>
    </citation>
    <scope>NUCLEOTIDE SEQUENCE [LARGE SCALE GENOMIC DNA]</scope>
    <source>
        <strain evidence="3">FCH27</strain>
    </source>
</reference>
<accession>A0ABW2N2V4</accession>
<feature type="transmembrane region" description="Helical" evidence="1">
    <location>
        <begin position="85"/>
        <end position="107"/>
    </location>
</feature>
<feature type="transmembrane region" description="Helical" evidence="1">
    <location>
        <begin position="51"/>
        <end position="73"/>
    </location>
</feature>
<name>A0ABW2N2V4_9ACTN</name>
<sequence length="132" mass="14591">MSDPPPPRVRVTGPPRRRADAVRSAGTREIDAETALGEVFMRSLLREQLMLAVRVLVALALTLGLLPLAFHVFPELGDVRVGPLPLAWLLLGVLTYPWLLLLGWFYLRRAEGHERDFADLVGTVLPDEDAGS</sequence>
<keyword evidence="1" id="KW-1133">Transmembrane helix</keyword>
<evidence type="ECO:0000313" key="3">
    <source>
        <dbReference type="Proteomes" id="UP001596524"/>
    </source>
</evidence>
<dbReference type="EMBL" id="JBHTCH010000002">
    <property type="protein sequence ID" value="MFC7359241.1"/>
    <property type="molecule type" value="Genomic_DNA"/>
</dbReference>
<keyword evidence="1" id="KW-0472">Membrane</keyword>